<dbReference type="InterPro" id="IPR006121">
    <property type="entry name" value="HMA_dom"/>
</dbReference>
<feature type="chain" id="PRO_5023062153" evidence="1">
    <location>
        <begin position="20"/>
        <end position="119"/>
    </location>
</feature>
<dbReference type="InterPro" id="IPR036163">
    <property type="entry name" value="HMA_dom_sf"/>
</dbReference>
<dbReference type="GO" id="GO:0005507">
    <property type="term" value="F:copper ion binding"/>
    <property type="evidence" value="ECO:0007669"/>
    <property type="project" value="InterPro"/>
</dbReference>
<dbReference type="OrthoDB" id="5513217at2"/>
<dbReference type="AlphaFoldDB" id="A0A5B8UDD4"/>
<feature type="signal peptide" evidence="1">
    <location>
        <begin position="1"/>
        <end position="19"/>
    </location>
</feature>
<dbReference type="GO" id="GO:0006825">
    <property type="term" value="P:copper ion transport"/>
    <property type="evidence" value="ECO:0007669"/>
    <property type="project" value="InterPro"/>
</dbReference>
<dbReference type="EMBL" id="CP042433">
    <property type="protein sequence ID" value="QEC54687.1"/>
    <property type="molecule type" value="Genomic_DNA"/>
</dbReference>
<protein>
    <submittedName>
        <fullName evidence="3">Copper chaperone</fullName>
    </submittedName>
</protein>
<keyword evidence="1" id="KW-0732">Signal</keyword>
<gene>
    <name evidence="3" type="ORF">FSB75_01810</name>
</gene>
<organism evidence="3 4">
    <name type="scientific">Flavisolibacter ginsenosidimutans</name>
    <dbReference type="NCBI Taxonomy" id="661481"/>
    <lineage>
        <taxon>Bacteria</taxon>
        <taxon>Pseudomonadati</taxon>
        <taxon>Bacteroidota</taxon>
        <taxon>Chitinophagia</taxon>
        <taxon>Chitinophagales</taxon>
        <taxon>Chitinophagaceae</taxon>
        <taxon>Flavisolibacter</taxon>
    </lineage>
</organism>
<dbReference type="CDD" id="cd00371">
    <property type="entry name" value="HMA"/>
    <property type="match status" value="1"/>
</dbReference>
<feature type="domain" description="HMA" evidence="2">
    <location>
        <begin position="25"/>
        <end position="91"/>
    </location>
</feature>
<dbReference type="SUPFAM" id="SSF55008">
    <property type="entry name" value="HMA, heavy metal-associated domain"/>
    <property type="match status" value="1"/>
</dbReference>
<dbReference type="KEGG" id="fgg:FSB75_01810"/>
<proteinExistence type="predicted"/>
<keyword evidence="4" id="KW-1185">Reference proteome</keyword>
<dbReference type="PROSITE" id="PS50846">
    <property type="entry name" value="HMA_2"/>
    <property type="match status" value="1"/>
</dbReference>
<dbReference type="RefSeq" id="WP_146781866.1">
    <property type="nucleotide sequence ID" value="NZ_BAABIO010000006.1"/>
</dbReference>
<dbReference type="Pfam" id="PF00403">
    <property type="entry name" value="HMA"/>
    <property type="match status" value="1"/>
</dbReference>
<dbReference type="Gene3D" id="3.30.70.100">
    <property type="match status" value="1"/>
</dbReference>
<reference evidence="3 4" key="1">
    <citation type="journal article" date="2015" name="Int. J. Syst. Evol. Microbiol.">
        <title>Flavisolibacter ginsenosidimutans sp. nov., with ginsenoside-converting activity isolated from soil used for cultivating ginseng.</title>
        <authorList>
            <person name="Zhao Y."/>
            <person name="Liu Q."/>
            <person name="Kang M.S."/>
            <person name="Jin F."/>
            <person name="Yu H."/>
            <person name="Im W.T."/>
        </authorList>
    </citation>
    <scope>NUCLEOTIDE SEQUENCE [LARGE SCALE GENOMIC DNA]</scope>
    <source>
        <strain evidence="3 4">Gsoil 636</strain>
    </source>
</reference>
<sequence>MKKTFFAFLILFTSFTGFAQTKPVQTAKISVPSVQCEMCKTRIEEYLKRIDGVTFVNVAVKKKEVTVKYLTDRTNEEMIKTSIANAGYDAAEIKANPDSYKMLPKCCKKPEDGGGMPKH</sequence>
<evidence type="ECO:0000256" key="1">
    <source>
        <dbReference type="SAM" id="SignalP"/>
    </source>
</evidence>
<dbReference type="PRINTS" id="PR00944">
    <property type="entry name" value="CUEXPORT"/>
</dbReference>
<evidence type="ECO:0000259" key="2">
    <source>
        <dbReference type="PROSITE" id="PS50846"/>
    </source>
</evidence>
<dbReference type="InterPro" id="IPR000428">
    <property type="entry name" value="Cu-bd"/>
</dbReference>
<evidence type="ECO:0000313" key="4">
    <source>
        <dbReference type="Proteomes" id="UP000321204"/>
    </source>
</evidence>
<evidence type="ECO:0000313" key="3">
    <source>
        <dbReference type="EMBL" id="QEC54687.1"/>
    </source>
</evidence>
<accession>A0A5B8UDD4</accession>
<dbReference type="Proteomes" id="UP000321204">
    <property type="component" value="Chromosome"/>
</dbReference>
<name>A0A5B8UDD4_9BACT</name>